<sequence>MDGVVLPLTILTNDADVEFWLDEYSISIQHHIPFCVTMIEMCCLNVVTNGYIQMQSCMLKIVKEKNEDHHAKAQLYDPSLYHLVEPTNSQVPAIRDLANNHNDIHEQLNHWEEDAMRLGEAMAFYDEKTNLNSDEDHSMSDNDCNNDNYDTMSQLIRREKVGIAREKQKLQVVIPEQVEASKVTKTPGTSSSHVRKITILEHDRKWNSQIFRDEDVPKNENAAVDSSFPSSSGARTRTIKVG</sequence>
<feature type="region of interest" description="Disordered" evidence="1">
    <location>
        <begin position="217"/>
        <end position="242"/>
    </location>
</feature>
<comment type="caution">
    <text evidence="2">The sequence shown here is derived from an EMBL/GenBank/DDBJ whole genome shotgun (WGS) entry which is preliminary data.</text>
</comment>
<keyword evidence="3" id="KW-1185">Reference proteome</keyword>
<protein>
    <submittedName>
        <fullName evidence="2">Uncharacterized protein</fullName>
    </submittedName>
</protein>
<dbReference type="AlphaFoldDB" id="A0A2P5BQ03"/>
<evidence type="ECO:0000313" key="2">
    <source>
        <dbReference type="EMBL" id="PON50872.1"/>
    </source>
</evidence>
<evidence type="ECO:0000313" key="3">
    <source>
        <dbReference type="Proteomes" id="UP000237000"/>
    </source>
</evidence>
<gene>
    <name evidence="2" type="ORF">TorRG33x02_312880</name>
</gene>
<dbReference type="InParanoid" id="A0A2P5BQ03"/>
<reference evidence="3" key="1">
    <citation type="submission" date="2016-06" db="EMBL/GenBank/DDBJ databases">
        <title>Parallel loss of symbiosis genes in relatives of nitrogen-fixing non-legume Parasponia.</title>
        <authorList>
            <person name="Van Velzen R."/>
            <person name="Holmer R."/>
            <person name="Bu F."/>
            <person name="Rutten L."/>
            <person name="Van Zeijl A."/>
            <person name="Liu W."/>
            <person name="Santuari L."/>
            <person name="Cao Q."/>
            <person name="Sharma T."/>
            <person name="Shen D."/>
            <person name="Roswanjaya Y."/>
            <person name="Wardhani T."/>
            <person name="Kalhor M.S."/>
            <person name="Jansen J."/>
            <person name="Van den Hoogen J."/>
            <person name="Gungor B."/>
            <person name="Hartog M."/>
            <person name="Hontelez J."/>
            <person name="Verver J."/>
            <person name="Yang W.-C."/>
            <person name="Schijlen E."/>
            <person name="Repin R."/>
            <person name="Schilthuizen M."/>
            <person name="Schranz E."/>
            <person name="Heidstra R."/>
            <person name="Miyata K."/>
            <person name="Fedorova E."/>
            <person name="Kohlen W."/>
            <person name="Bisseling T."/>
            <person name="Smit S."/>
            <person name="Geurts R."/>
        </authorList>
    </citation>
    <scope>NUCLEOTIDE SEQUENCE [LARGE SCALE GENOMIC DNA]</scope>
    <source>
        <strain evidence="3">cv. RG33-2</strain>
    </source>
</reference>
<organism evidence="2 3">
    <name type="scientific">Trema orientale</name>
    <name type="common">Charcoal tree</name>
    <name type="synonym">Celtis orientalis</name>
    <dbReference type="NCBI Taxonomy" id="63057"/>
    <lineage>
        <taxon>Eukaryota</taxon>
        <taxon>Viridiplantae</taxon>
        <taxon>Streptophyta</taxon>
        <taxon>Embryophyta</taxon>
        <taxon>Tracheophyta</taxon>
        <taxon>Spermatophyta</taxon>
        <taxon>Magnoliopsida</taxon>
        <taxon>eudicotyledons</taxon>
        <taxon>Gunneridae</taxon>
        <taxon>Pentapetalae</taxon>
        <taxon>rosids</taxon>
        <taxon>fabids</taxon>
        <taxon>Rosales</taxon>
        <taxon>Cannabaceae</taxon>
        <taxon>Trema</taxon>
    </lineage>
</organism>
<accession>A0A2P5BQ03</accession>
<evidence type="ECO:0000256" key="1">
    <source>
        <dbReference type="SAM" id="MobiDB-lite"/>
    </source>
</evidence>
<proteinExistence type="predicted"/>
<dbReference type="EMBL" id="JXTC01000481">
    <property type="protein sequence ID" value="PON50872.1"/>
    <property type="molecule type" value="Genomic_DNA"/>
</dbReference>
<name>A0A2P5BQ03_TREOI</name>
<dbReference type="Proteomes" id="UP000237000">
    <property type="component" value="Unassembled WGS sequence"/>
</dbReference>